<reference evidence="2 3" key="1">
    <citation type="submission" date="2019-09" db="EMBL/GenBank/DDBJ databases">
        <title>Wenzhouxiangella sp. Genome sequencing and assembly.</title>
        <authorList>
            <person name="Zhang R."/>
        </authorList>
    </citation>
    <scope>NUCLEOTIDE SEQUENCE [LARGE SCALE GENOMIC DNA]</scope>
    <source>
        <strain evidence="2 3">W260</strain>
    </source>
</reference>
<dbReference type="Pfam" id="PF05751">
    <property type="entry name" value="FixH"/>
    <property type="match status" value="1"/>
</dbReference>
<dbReference type="PROSITE" id="PS51257">
    <property type="entry name" value="PROKAR_LIPOPROTEIN"/>
    <property type="match status" value="1"/>
</dbReference>
<keyword evidence="1" id="KW-0812">Transmembrane</keyword>
<evidence type="ECO:0000313" key="2">
    <source>
        <dbReference type="EMBL" id="KAA9132573.1"/>
    </source>
</evidence>
<dbReference type="Proteomes" id="UP000325372">
    <property type="component" value="Unassembled WGS sequence"/>
</dbReference>
<feature type="transmembrane region" description="Helical" evidence="1">
    <location>
        <begin position="20"/>
        <end position="43"/>
    </location>
</feature>
<dbReference type="InterPro" id="IPR008620">
    <property type="entry name" value="FixH"/>
</dbReference>
<name>A0A5N0TBW9_9GAMM</name>
<keyword evidence="1" id="KW-1133">Transmembrane helix</keyword>
<dbReference type="AlphaFoldDB" id="A0A5N0TBW9"/>
<accession>A0A5N0TBW9</accession>
<keyword evidence="3" id="KW-1185">Reference proteome</keyword>
<sequence length="71" mass="8228">MNASRNPTDDAPRPWYREPWPWVLIAIPLLTVVACGITLWLALANPEYIVVKDEEYDRIRSEMRAQNGDDD</sequence>
<dbReference type="RefSeq" id="WP_150863282.1">
    <property type="nucleotide sequence ID" value="NZ_VYXP01000003.1"/>
</dbReference>
<organism evidence="2 3">
    <name type="scientific">Marinihelvus fidelis</name>
    <dbReference type="NCBI Taxonomy" id="2613842"/>
    <lineage>
        <taxon>Bacteria</taxon>
        <taxon>Pseudomonadati</taxon>
        <taxon>Pseudomonadota</taxon>
        <taxon>Gammaproteobacteria</taxon>
        <taxon>Chromatiales</taxon>
        <taxon>Wenzhouxiangellaceae</taxon>
        <taxon>Marinihelvus</taxon>
    </lineage>
</organism>
<gene>
    <name evidence="2" type="ORF">F3N42_04965</name>
</gene>
<comment type="caution">
    <text evidence="2">The sequence shown here is derived from an EMBL/GenBank/DDBJ whole genome shotgun (WGS) entry which is preliminary data.</text>
</comment>
<evidence type="ECO:0000256" key="1">
    <source>
        <dbReference type="SAM" id="Phobius"/>
    </source>
</evidence>
<evidence type="ECO:0008006" key="4">
    <source>
        <dbReference type="Google" id="ProtNLM"/>
    </source>
</evidence>
<proteinExistence type="predicted"/>
<protein>
    <recommendedName>
        <fullName evidence="4">Nitrogen fixation protein FixH</fullName>
    </recommendedName>
</protein>
<keyword evidence="1" id="KW-0472">Membrane</keyword>
<dbReference type="EMBL" id="VYXP01000003">
    <property type="protein sequence ID" value="KAA9132573.1"/>
    <property type="molecule type" value="Genomic_DNA"/>
</dbReference>
<evidence type="ECO:0000313" key="3">
    <source>
        <dbReference type="Proteomes" id="UP000325372"/>
    </source>
</evidence>